<sequence>MNCIDAVEGTVKSIINGCFQLYVESGLDDTEYIGYIKRIMDSTDSFLQDNKEIAGNPQTLKDVLYGYARDLWLKHLANKTKLNGEDKGQILEKLEYHEYYFDYIYYHGTYPL</sequence>
<dbReference type="AlphaFoldDB" id="E1YIF4"/>
<proteinExistence type="predicted"/>
<protein>
    <submittedName>
        <fullName evidence="1">Uncharacterized protein</fullName>
    </submittedName>
</protein>
<name>E1YIF4_9BACT</name>
<dbReference type="EMBL" id="FR695874">
    <property type="protein sequence ID" value="CBX30001.1"/>
    <property type="molecule type" value="Genomic_DNA"/>
</dbReference>
<reference evidence="1" key="1">
    <citation type="journal article" date="2011" name="Environ. Microbiol.">
        <title>Genomic insights into the metabolic potential of the polycyclic aromatic hydrocarbon degrading sulfate-reducing Deltaproteobacterium N47.</title>
        <authorList>
            <person name="Bergmann F."/>
            <person name="Selesi D."/>
            <person name="Weinmaier T."/>
            <person name="Tischler P."/>
            <person name="Rattei T."/>
            <person name="Meckenstock R.U."/>
        </authorList>
    </citation>
    <scope>NUCLEOTIDE SEQUENCE</scope>
</reference>
<gene>
    <name evidence="1" type="ORF">N47_D28100</name>
</gene>
<organism evidence="1">
    <name type="scientific">uncultured Desulfobacterium sp</name>
    <dbReference type="NCBI Taxonomy" id="201089"/>
    <lineage>
        <taxon>Bacteria</taxon>
        <taxon>Pseudomonadati</taxon>
        <taxon>Thermodesulfobacteriota</taxon>
        <taxon>Desulfobacteria</taxon>
        <taxon>Desulfobacterales</taxon>
        <taxon>Desulfobacteriaceae</taxon>
        <taxon>Desulfobacterium</taxon>
        <taxon>environmental samples</taxon>
    </lineage>
</organism>
<accession>E1YIF4</accession>
<evidence type="ECO:0000313" key="1">
    <source>
        <dbReference type="EMBL" id="CBX30001.1"/>
    </source>
</evidence>